<accession>A0ABS4H149</accession>
<evidence type="ECO:0000256" key="1">
    <source>
        <dbReference type="ARBA" id="ARBA00004141"/>
    </source>
</evidence>
<dbReference type="InterPro" id="IPR004761">
    <property type="entry name" value="Spore_GerAB"/>
</dbReference>
<comment type="subcellular location">
    <subcellularLocation>
        <location evidence="1">Membrane</location>
        <topology evidence="1">Multi-pass membrane protein</topology>
    </subcellularLocation>
</comment>
<organism evidence="9 10">
    <name type="scientific">Paenibacillus sediminis</name>
    <dbReference type="NCBI Taxonomy" id="664909"/>
    <lineage>
        <taxon>Bacteria</taxon>
        <taxon>Bacillati</taxon>
        <taxon>Bacillota</taxon>
        <taxon>Bacilli</taxon>
        <taxon>Bacillales</taxon>
        <taxon>Paenibacillaceae</taxon>
        <taxon>Paenibacillus</taxon>
    </lineage>
</organism>
<feature type="transmembrane region" description="Helical" evidence="8">
    <location>
        <begin position="187"/>
        <end position="210"/>
    </location>
</feature>
<dbReference type="Pfam" id="PF03845">
    <property type="entry name" value="Spore_permease"/>
    <property type="match status" value="1"/>
</dbReference>
<keyword evidence="7 8" id="KW-0472">Membrane</keyword>
<comment type="caution">
    <text evidence="9">The sequence shown here is derived from an EMBL/GenBank/DDBJ whole genome shotgun (WGS) entry which is preliminary data.</text>
</comment>
<keyword evidence="3" id="KW-0813">Transport</keyword>
<keyword evidence="5 8" id="KW-0812">Transmembrane</keyword>
<sequence>MSAFSLFEKKSTFGSVYVILIVNRLQLLYFLFITPMFLVQPYMIWAIIAVGILSQLNLVLLSKWFTSNFAAMGYQGFVKLLGERTVRFFAFIGLFPILIKIVVTTLHYVGTISQFIFPSMKISWLIFFVFGISCFVASHGMENTIRFVVIAYLCVFWMILLFFYPFFTPPIAALHDLYPLIPTEWSLHSWYALLFLWSAFSGPEYLICLTPWLDNNQKMLKYLTIGNILTLLEYLIVFIASLFFFGSNYLSKTNYPVVNMVRFLQSPIFERIDIILISVDLFHFVFNIAILLLFFYGATRISLKRLEKQTTPIGLISIYVAIFVFMFILQKWFWRPGTSDINIWVTIEMWSGAFTYLLVPAFLMIAIRRKGRVQ</sequence>
<evidence type="ECO:0000256" key="3">
    <source>
        <dbReference type="ARBA" id="ARBA00022448"/>
    </source>
</evidence>
<feature type="transmembrane region" description="Helical" evidence="8">
    <location>
        <begin position="310"/>
        <end position="329"/>
    </location>
</feature>
<evidence type="ECO:0000256" key="2">
    <source>
        <dbReference type="ARBA" id="ARBA00007998"/>
    </source>
</evidence>
<feature type="transmembrane region" description="Helical" evidence="8">
    <location>
        <begin position="86"/>
        <end position="110"/>
    </location>
</feature>
<evidence type="ECO:0000256" key="4">
    <source>
        <dbReference type="ARBA" id="ARBA00022544"/>
    </source>
</evidence>
<evidence type="ECO:0000256" key="7">
    <source>
        <dbReference type="ARBA" id="ARBA00023136"/>
    </source>
</evidence>
<comment type="similarity">
    <text evidence="2">Belongs to the amino acid-polyamine-organocation (APC) superfamily. Spore germination protein (SGP) (TC 2.A.3.9) family.</text>
</comment>
<feature type="transmembrane region" description="Helical" evidence="8">
    <location>
        <begin position="222"/>
        <end position="245"/>
    </location>
</feature>
<dbReference type="EMBL" id="JAGGKP010000001">
    <property type="protein sequence ID" value="MBP1936258.1"/>
    <property type="molecule type" value="Genomic_DNA"/>
</dbReference>
<feature type="transmembrane region" description="Helical" evidence="8">
    <location>
        <begin position="122"/>
        <end position="140"/>
    </location>
</feature>
<feature type="transmembrane region" description="Helical" evidence="8">
    <location>
        <begin position="12"/>
        <end position="32"/>
    </location>
</feature>
<feature type="transmembrane region" description="Helical" evidence="8">
    <location>
        <begin position="147"/>
        <end position="167"/>
    </location>
</feature>
<evidence type="ECO:0000313" key="9">
    <source>
        <dbReference type="EMBL" id="MBP1936258.1"/>
    </source>
</evidence>
<gene>
    <name evidence="9" type="ORF">J2Z20_001119</name>
</gene>
<dbReference type="PANTHER" id="PTHR34975">
    <property type="entry name" value="SPORE GERMINATION PROTEIN A2"/>
    <property type="match status" value="1"/>
</dbReference>
<evidence type="ECO:0000256" key="5">
    <source>
        <dbReference type="ARBA" id="ARBA00022692"/>
    </source>
</evidence>
<protein>
    <submittedName>
        <fullName evidence="9">Uncharacterized protein</fullName>
    </submittedName>
</protein>
<name>A0ABS4H149_9BACL</name>
<keyword evidence="6 8" id="KW-1133">Transmembrane helix</keyword>
<reference evidence="9 10" key="1">
    <citation type="submission" date="2021-03" db="EMBL/GenBank/DDBJ databases">
        <title>Genomic Encyclopedia of Type Strains, Phase IV (KMG-IV): sequencing the most valuable type-strain genomes for metagenomic binning, comparative biology and taxonomic classification.</title>
        <authorList>
            <person name="Goeker M."/>
        </authorList>
    </citation>
    <scope>NUCLEOTIDE SEQUENCE [LARGE SCALE GENOMIC DNA]</scope>
    <source>
        <strain evidence="9 10">DSM 23491</strain>
    </source>
</reference>
<evidence type="ECO:0000256" key="8">
    <source>
        <dbReference type="SAM" id="Phobius"/>
    </source>
</evidence>
<keyword evidence="4" id="KW-0309">Germination</keyword>
<evidence type="ECO:0000256" key="6">
    <source>
        <dbReference type="ARBA" id="ARBA00022989"/>
    </source>
</evidence>
<feature type="transmembrane region" description="Helical" evidence="8">
    <location>
        <begin position="274"/>
        <end position="298"/>
    </location>
</feature>
<keyword evidence="10" id="KW-1185">Reference proteome</keyword>
<feature type="transmembrane region" description="Helical" evidence="8">
    <location>
        <begin position="44"/>
        <end position="65"/>
    </location>
</feature>
<feature type="transmembrane region" description="Helical" evidence="8">
    <location>
        <begin position="349"/>
        <end position="367"/>
    </location>
</feature>
<proteinExistence type="inferred from homology"/>
<evidence type="ECO:0000313" key="10">
    <source>
        <dbReference type="Proteomes" id="UP001519273"/>
    </source>
</evidence>
<dbReference type="PANTHER" id="PTHR34975:SF2">
    <property type="entry name" value="SPORE GERMINATION PROTEIN A2"/>
    <property type="match status" value="1"/>
</dbReference>
<dbReference type="Proteomes" id="UP001519273">
    <property type="component" value="Unassembled WGS sequence"/>
</dbReference>